<keyword evidence="1" id="KW-0812">Transmembrane</keyword>
<gene>
    <name evidence="2" type="ORF">WMG39_23595</name>
</gene>
<keyword evidence="3" id="KW-1185">Reference proteome</keyword>
<name>A0ABU8YTW9_9CYAN</name>
<evidence type="ECO:0000313" key="2">
    <source>
        <dbReference type="EMBL" id="MEK0187798.1"/>
    </source>
</evidence>
<comment type="caution">
    <text evidence="2">The sequence shown here is derived from an EMBL/GenBank/DDBJ whole genome shotgun (WGS) entry which is preliminary data.</text>
</comment>
<evidence type="ECO:0000313" key="3">
    <source>
        <dbReference type="Proteomes" id="UP001384579"/>
    </source>
</evidence>
<reference evidence="2 3" key="1">
    <citation type="journal article" date="2020" name="Harmful Algae">
        <title>Molecular and morphological characterization of a novel dihydroanatoxin-a producing Microcoleus species (cyanobacteria) from the Russian River, California, USA.</title>
        <authorList>
            <person name="Conklin K.Y."/>
            <person name="Stancheva R."/>
            <person name="Otten T.G."/>
            <person name="Fadness R."/>
            <person name="Boyer G.L."/>
            <person name="Read B."/>
            <person name="Zhang X."/>
            <person name="Sheath R.G."/>
        </authorList>
    </citation>
    <scope>NUCLEOTIDE SEQUENCE [LARGE SCALE GENOMIC DNA]</scope>
    <source>
        <strain evidence="2 3">PTRS2</strain>
    </source>
</reference>
<dbReference type="Proteomes" id="UP001384579">
    <property type="component" value="Unassembled WGS sequence"/>
</dbReference>
<evidence type="ECO:0000256" key="1">
    <source>
        <dbReference type="SAM" id="Phobius"/>
    </source>
</evidence>
<dbReference type="EMBL" id="JBBLXS010000441">
    <property type="protein sequence ID" value="MEK0187798.1"/>
    <property type="molecule type" value="Genomic_DNA"/>
</dbReference>
<accession>A0ABU8YTW9</accession>
<proteinExistence type="predicted"/>
<organism evidence="2 3">
    <name type="scientific">Microcoleus anatoxicus PTRS2</name>
    <dbReference type="NCBI Taxonomy" id="2705321"/>
    <lineage>
        <taxon>Bacteria</taxon>
        <taxon>Bacillati</taxon>
        <taxon>Cyanobacteriota</taxon>
        <taxon>Cyanophyceae</taxon>
        <taxon>Oscillatoriophycideae</taxon>
        <taxon>Oscillatoriales</taxon>
        <taxon>Microcoleaceae</taxon>
        <taxon>Microcoleus</taxon>
        <taxon>Microcoleus anatoxicus</taxon>
    </lineage>
</organism>
<dbReference type="RefSeq" id="WP_340525066.1">
    <property type="nucleotide sequence ID" value="NZ_JBBLXS010000441.1"/>
</dbReference>
<protein>
    <submittedName>
        <fullName evidence="2">Uncharacterized protein</fullName>
    </submittedName>
</protein>
<feature type="transmembrane region" description="Helical" evidence="1">
    <location>
        <begin position="35"/>
        <end position="55"/>
    </location>
</feature>
<keyword evidence="1" id="KW-1133">Transmembrane helix</keyword>
<keyword evidence="1" id="KW-0472">Membrane</keyword>
<sequence length="57" mass="6461">MVWLKAEVCWLFALIVRQQIIVALGSAQRLSMELVLGMMVLIFGTVGVYFLKAYLAR</sequence>